<name>A0A2Z6MS21_TRISU</name>
<keyword evidence="2" id="KW-0698">rRNA processing</keyword>
<evidence type="ECO:0000313" key="4">
    <source>
        <dbReference type="EMBL" id="GAU32513.1"/>
    </source>
</evidence>
<evidence type="ECO:0008006" key="6">
    <source>
        <dbReference type="Google" id="ProtNLM"/>
    </source>
</evidence>
<reference evidence="5" key="1">
    <citation type="journal article" date="2017" name="Front. Plant Sci.">
        <title>Climate Clever Clovers: New Paradigm to Reduce the Environmental Footprint of Ruminants by Breeding Low Methanogenic Forages Utilizing Haplotype Variation.</title>
        <authorList>
            <person name="Kaur P."/>
            <person name="Appels R."/>
            <person name="Bayer P.E."/>
            <person name="Keeble-Gagnere G."/>
            <person name="Wang J."/>
            <person name="Hirakawa H."/>
            <person name="Shirasawa K."/>
            <person name="Vercoe P."/>
            <person name="Stefanova K."/>
            <person name="Durmic Z."/>
            <person name="Nichols P."/>
            <person name="Revell C."/>
            <person name="Isobe S.N."/>
            <person name="Edwards D."/>
            <person name="Erskine W."/>
        </authorList>
    </citation>
    <scope>NUCLEOTIDE SEQUENCE [LARGE SCALE GENOMIC DNA]</scope>
    <source>
        <strain evidence="5">cv. Daliak</strain>
    </source>
</reference>
<evidence type="ECO:0000256" key="3">
    <source>
        <dbReference type="SAM" id="MobiDB-lite"/>
    </source>
</evidence>
<feature type="region of interest" description="Disordered" evidence="3">
    <location>
        <begin position="179"/>
        <end position="227"/>
    </location>
</feature>
<dbReference type="OrthoDB" id="263560at2759"/>
<evidence type="ECO:0000256" key="1">
    <source>
        <dbReference type="ARBA" id="ARBA00006524"/>
    </source>
</evidence>
<evidence type="ECO:0000313" key="5">
    <source>
        <dbReference type="Proteomes" id="UP000242715"/>
    </source>
</evidence>
<dbReference type="PANTHER" id="PTHR21250">
    <property type="entry name" value="PRE-RRNA-PROCESSING PROTEIN TSR2 HOMOLOG"/>
    <property type="match status" value="1"/>
</dbReference>
<feature type="region of interest" description="Disordered" evidence="3">
    <location>
        <begin position="130"/>
        <end position="150"/>
    </location>
</feature>
<accession>A0A2Z6MS21</accession>
<dbReference type="AlphaFoldDB" id="A0A2Z6MS21"/>
<proteinExistence type="inferred from homology"/>
<feature type="compositionally biased region" description="Basic residues" evidence="3">
    <location>
        <begin position="218"/>
        <end position="227"/>
    </location>
</feature>
<protein>
    <recommendedName>
        <fullName evidence="6">Pre-rRNA-processing protein TSR2 homolog</fullName>
    </recommendedName>
</protein>
<keyword evidence="5" id="KW-1185">Reference proteome</keyword>
<feature type="compositionally biased region" description="Acidic residues" evidence="3">
    <location>
        <begin position="134"/>
        <end position="150"/>
    </location>
</feature>
<dbReference type="InterPro" id="IPR019398">
    <property type="entry name" value="Pre-rRNA_process_TSR2"/>
</dbReference>
<gene>
    <name evidence="4" type="ORF">TSUD_317210</name>
</gene>
<evidence type="ECO:0000256" key="2">
    <source>
        <dbReference type="ARBA" id="ARBA00022552"/>
    </source>
</evidence>
<dbReference type="Pfam" id="PF10273">
    <property type="entry name" value="WGG"/>
    <property type="match status" value="1"/>
</dbReference>
<feature type="compositionally biased region" description="Polar residues" evidence="3">
    <location>
        <begin position="188"/>
        <end position="201"/>
    </location>
</feature>
<dbReference type="Proteomes" id="UP000242715">
    <property type="component" value="Unassembled WGS sequence"/>
</dbReference>
<sequence length="227" mass="25011">MNPLILWFHHLPKISEVGCCCAVKPSVRRVASATTSSISSVTVTLRHATMEVFQEGISLVLSRWSALRTAVENEWGGRNSHIKAQQFAADIFSWFTQSKDPLYIDDLETLLDEGALSFNLQIEDGSVEEFVNGNEDDDDSDENIIEDDSANMDVDIQKSISNLNSTNSTVNVPQPKVAGEADADIQKSKSNLNSTNTTVNEPQPKAADEADDGWTPVSRRKIKGRKN</sequence>
<dbReference type="GO" id="GO:0006364">
    <property type="term" value="P:rRNA processing"/>
    <property type="evidence" value="ECO:0007669"/>
    <property type="project" value="UniProtKB-KW"/>
</dbReference>
<dbReference type="EMBL" id="DF973494">
    <property type="protein sequence ID" value="GAU32513.1"/>
    <property type="molecule type" value="Genomic_DNA"/>
</dbReference>
<comment type="similarity">
    <text evidence="1">Belongs to the TSR2 family.</text>
</comment>
<organism evidence="4 5">
    <name type="scientific">Trifolium subterraneum</name>
    <name type="common">Subterranean clover</name>
    <dbReference type="NCBI Taxonomy" id="3900"/>
    <lineage>
        <taxon>Eukaryota</taxon>
        <taxon>Viridiplantae</taxon>
        <taxon>Streptophyta</taxon>
        <taxon>Embryophyta</taxon>
        <taxon>Tracheophyta</taxon>
        <taxon>Spermatophyta</taxon>
        <taxon>Magnoliopsida</taxon>
        <taxon>eudicotyledons</taxon>
        <taxon>Gunneridae</taxon>
        <taxon>Pentapetalae</taxon>
        <taxon>rosids</taxon>
        <taxon>fabids</taxon>
        <taxon>Fabales</taxon>
        <taxon>Fabaceae</taxon>
        <taxon>Papilionoideae</taxon>
        <taxon>50 kb inversion clade</taxon>
        <taxon>NPAAA clade</taxon>
        <taxon>Hologalegina</taxon>
        <taxon>IRL clade</taxon>
        <taxon>Trifolieae</taxon>
        <taxon>Trifolium</taxon>
    </lineage>
</organism>